<reference evidence="2" key="1">
    <citation type="submission" date="2017-07" db="EMBL/GenBank/DDBJ databases">
        <authorList>
            <person name="Mikheyev A."/>
            <person name="Grau M."/>
        </authorList>
    </citation>
    <scope>NUCLEOTIDE SEQUENCE</scope>
    <source>
        <tissue evidence="2">Venom_gland</tissue>
    </source>
</reference>
<feature type="compositionally biased region" description="Polar residues" evidence="1">
    <location>
        <begin position="170"/>
        <end position="182"/>
    </location>
</feature>
<accession>A0A2D4MFY1</accession>
<evidence type="ECO:0000256" key="1">
    <source>
        <dbReference type="SAM" id="MobiDB-lite"/>
    </source>
</evidence>
<protein>
    <submittedName>
        <fullName evidence="2">Uncharacterized protein</fullName>
    </submittedName>
</protein>
<evidence type="ECO:0000313" key="2">
    <source>
        <dbReference type="EMBL" id="LAB32310.1"/>
    </source>
</evidence>
<organism evidence="2">
    <name type="scientific">Micrurus spixii</name>
    <name type="common">Amazon coral snake</name>
    <dbReference type="NCBI Taxonomy" id="129469"/>
    <lineage>
        <taxon>Eukaryota</taxon>
        <taxon>Metazoa</taxon>
        <taxon>Chordata</taxon>
        <taxon>Craniata</taxon>
        <taxon>Vertebrata</taxon>
        <taxon>Euteleostomi</taxon>
        <taxon>Lepidosauria</taxon>
        <taxon>Squamata</taxon>
        <taxon>Bifurcata</taxon>
        <taxon>Unidentata</taxon>
        <taxon>Episquamata</taxon>
        <taxon>Toxicofera</taxon>
        <taxon>Serpentes</taxon>
        <taxon>Colubroidea</taxon>
        <taxon>Elapidae</taxon>
        <taxon>Elapinae</taxon>
        <taxon>Micrurus</taxon>
    </lineage>
</organism>
<dbReference type="EMBL" id="IACM01096286">
    <property type="protein sequence ID" value="LAB32310.1"/>
    <property type="molecule type" value="Transcribed_RNA"/>
</dbReference>
<proteinExistence type="predicted"/>
<feature type="region of interest" description="Disordered" evidence="1">
    <location>
        <begin position="157"/>
        <end position="182"/>
    </location>
</feature>
<dbReference type="AlphaFoldDB" id="A0A2D4MFY1"/>
<reference evidence="2" key="2">
    <citation type="submission" date="2017-11" db="EMBL/GenBank/DDBJ databases">
        <title>Coralsnake Venomics: Analyses of Venom Gland Transcriptomes and Proteomes of Six Brazilian Taxa.</title>
        <authorList>
            <person name="Aird S.D."/>
            <person name="Jorge da Silva N."/>
            <person name="Qiu L."/>
            <person name="Villar-Briones A."/>
            <person name="Aparecida-Saddi V."/>
            <person name="Campos-Telles M.P."/>
            <person name="Grau M."/>
            <person name="Mikheyev A.S."/>
        </authorList>
    </citation>
    <scope>NUCLEOTIDE SEQUENCE</scope>
    <source>
        <tissue evidence="2">Venom_gland</tissue>
    </source>
</reference>
<name>A0A2D4MFY1_9SAUR</name>
<sequence length="182" mass="20272">MCKWEGRGFRLDNTKKASQSGHRFATGARGPRLAKHCKVAPYGPISSPARCFSTWKLVIDYLASCGLVVSAFSKFARLGGKGPLTPPETELRLGFEKCPPHTQFWVSVLGCPGGGASFCVTLQVNGVWDRSRNPFLQSWWCSLLNVLPVIRKVGERKRKRRKEGKKERQTSFSPSQFSIANL</sequence>